<dbReference type="Pfam" id="PF00672">
    <property type="entry name" value="HAMP"/>
    <property type="match status" value="1"/>
</dbReference>
<feature type="transmembrane region" description="Helical" evidence="5">
    <location>
        <begin position="12"/>
        <end position="31"/>
    </location>
</feature>
<keyword evidence="2 4" id="KW-0807">Transducer</keyword>
<dbReference type="InterPro" id="IPR003660">
    <property type="entry name" value="HAMP_dom"/>
</dbReference>
<dbReference type="Proteomes" id="UP000032568">
    <property type="component" value="Chromosome"/>
</dbReference>
<reference evidence="8 9" key="1">
    <citation type="journal article" date="2015" name="Genome Announc.">
        <title>Draft Genome Sequences of Marine Isolates of Thalassomonas viridans and Thalassomonas actiniarum.</title>
        <authorList>
            <person name="Olonade I."/>
            <person name="van Zyl L.J."/>
            <person name="Trindade M."/>
        </authorList>
    </citation>
    <scope>NUCLEOTIDE SEQUENCE [LARGE SCALE GENOMIC DNA]</scope>
    <source>
        <strain evidence="8 9">A5K-106</strain>
    </source>
</reference>
<name>A0AAE9YUX2_9GAMM</name>
<dbReference type="Gene3D" id="1.10.287.950">
    <property type="entry name" value="Methyl-accepting chemotaxis protein"/>
    <property type="match status" value="1"/>
</dbReference>
<organism evidence="8 9">
    <name type="scientific">Thalassomonas actiniarum</name>
    <dbReference type="NCBI Taxonomy" id="485447"/>
    <lineage>
        <taxon>Bacteria</taxon>
        <taxon>Pseudomonadati</taxon>
        <taxon>Pseudomonadota</taxon>
        <taxon>Gammaproteobacteria</taxon>
        <taxon>Alteromonadales</taxon>
        <taxon>Colwelliaceae</taxon>
        <taxon>Thalassomonas</taxon>
    </lineage>
</organism>
<reference evidence="8 9" key="2">
    <citation type="journal article" date="2022" name="Mar. Drugs">
        <title>Bioassay-Guided Fractionation Leads to the Detection of Cholic Acid Generated by the Rare Thalassomonas sp.</title>
        <authorList>
            <person name="Pheiffer F."/>
            <person name="Schneider Y.K."/>
            <person name="Hansen E.H."/>
            <person name="Andersen J.H."/>
            <person name="Isaksson J."/>
            <person name="Busche T."/>
            <person name="R C."/>
            <person name="Kalinowski J."/>
            <person name="Zyl L.V."/>
            <person name="Trindade M."/>
        </authorList>
    </citation>
    <scope>NUCLEOTIDE SEQUENCE [LARGE SCALE GENOMIC DNA]</scope>
    <source>
        <strain evidence="8 9">A5K-106</strain>
    </source>
</reference>
<keyword evidence="5" id="KW-0472">Membrane</keyword>
<dbReference type="SMART" id="SM00304">
    <property type="entry name" value="HAMP"/>
    <property type="match status" value="1"/>
</dbReference>
<keyword evidence="5" id="KW-0812">Transmembrane</keyword>
<dbReference type="GO" id="GO:0006935">
    <property type="term" value="P:chemotaxis"/>
    <property type="evidence" value="ECO:0007669"/>
    <property type="project" value="UniProtKB-ARBA"/>
</dbReference>
<comment type="subcellular location">
    <subcellularLocation>
        <location evidence="1">Membrane</location>
    </subcellularLocation>
</comment>
<comment type="similarity">
    <text evidence="3">Belongs to the methyl-accepting chemotaxis (MCP) protein family.</text>
</comment>
<dbReference type="PROSITE" id="PS50885">
    <property type="entry name" value="HAMP"/>
    <property type="match status" value="1"/>
</dbReference>
<dbReference type="Pfam" id="PF00015">
    <property type="entry name" value="MCPsignal"/>
    <property type="match status" value="1"/>
</dbReference>
<dbReference type="AlphaFoldDB" id="A0AAE9YUX2"/>
<dbReference type="PANTHER" id="PTHR32089:SF120">
    <property type="entry name" value="METHYL-ACCEPTING CHEMOTAXIS PROTEIN TLPQ"/>
    <property type="match status" value="1"/>
</dbReference>
<evidence type="ECO:0000256" key="2">
    <source>
        <dbReference type="ARBA" id="ARBA00023224"/>
    </source>
</evidence>
<evidence type="ECO:0000313" key="9">
    <source>
        <dbReference type="Proteomes" id="UP000032568"/>
    </source>
</evidence>
<dbReference type="KEGG" id="tact:SG35_005400"/>
<evidence type="ECO:0000256" key="3">
    <source>
        <dbReference type="ARBA" id="ARBA00029447"/>
    </source>
</evidence>
<evidence type="ECO:0000256" key="1">
    <source>
        <dbReference type="ARBA" id="ARBA00004370"/>
    </source>
</evidence>
<evidence type="ECO:0000256" key="4">
    <source>
        <dbReference type="PROSITE-ProRule" id="PRU00284"/>
    </source>
</evidence>
<dbReference type="CDD" id="cd06225">
    <property type="entry name" value="HAMP"/>
    <property type="match status" value="1"/>
</dbReference>
<accession>A0AAE9YUX2</accession>
<protein>
    <submittedName>
        <fullName evidence="8">Methyl-accepting chemotaxis protein</fullName>
    </submittedName>
</protein>
<evidence type="ECO:0000259" key="6">
    <source>
        <dbReference type="PROSITE" id="PS50111"/>
    </source>
</evidence>
<dbReference type="RefSeq" id="WP_053043287.1">
    <property type="nucleotide sequence ID" value="NZ_CP059735.1"/>
</dbReference>
<dbReference type="PROSITE" id="PS50111">
    <property type="entry name" value="CHEMOTAXIS_TRANSDUC_2"/>
    <property type="match status" value="1"/>
</dbReference>
<keyword evidence="9" id="KW-1185">Reference proteome</keyword>
<dbReference type="PANTHER" id="PTHR32089">
    <property type="entry name" value="METHYL-ACCEPTING CHEMOTAXIS PROTEIN MCPB"/>
    <property type="match status" value="1"/>
</dbReference>
<dbReference type="SUPFAM" id="SSF58104">
    <property type="entry name" value="Methyl-accepting chemotaxis protein (MCP) signaling domain"/>
    <property type="match status" value="1"/>
</dbReference>
<feature type="domain" description="HAMP" evidence="7">
    <location>
        <begin position="242"/>
        <end position="295"/>
    </location>
</feature>
<dbReference type="FunFam" id="1.10.287.950:FF:000001">
    <property type="entry name" value="Methyl-accepting chemotaxis sensory transducer"/>
    <property type="match status" value="1"/>
</dbReference>
<dbReference type="GO" id="GO:0016020">
    <property type="term" value="C:membrane"/>
    <property type="evidence" value="ECO:0007669"/>
    <property type="project" value="UniProtKB-SubCell"/>
</dbReference>
<dbReference type="CDD" id="cd11386">
    <property type="entry name" value="MCP_signal"/>
    <property type="match status" value="1"/>
</dbReference>
<evidence type="ECO:0000313" key="8">
    <source>
        <dbReference type="EMBL" id="WDE00092.1"/>
    </source>
</evidence>
<proteinExistence type="inferred from homology"/>
<evidence type="ECO:0000256" key="5">
    <source>
        <dbReference type="SAM" id="Phobius"/>
    </source>
</evidence>
<dbReference type="EMBL" id="CP059735">
    <property type="protein sequence ID" value="WDE00092.1"/>
    <property type="molecule type" value="Genomic_DNA"/>
</dbReference>
<sequence>MFKYMTIATKLNLSSGGFSALVTIAFVYILITVNSTSGIIEEQQGLVSQQITAVTNQGNQLQNQRRAVNEQMVILAVDRHFTDMRVWLLDLTVSWLNEAEENAELSQQKLNNQLEKLTGIDQNLSQTIKEKSELFYQTMLDAVDAYVDENRVKGNSLTADARLIASEVDYLIREFTANIDETLSRANQQVTLAGQSVADSANKVKLASDSIVSENTSMWDITIVILVLSTLLSIAFSVVLRREICNPIQRLRTTVERIQLNSDLRERFKIVSMDEIGVTGSSFNEMMTQFSDIILQVKTACDEMENATNYLVDLMQETQEGVVSQERATDQVAAAINQMATTVQEVAGHTETASKSTASAKLTAEESREVVQNSVAATQGLATLFNDTNDSITLVEKYSKEIGGVLDVIRGISEQTNLLALNAAIEAARAGEAGRGFAVVADEVRTLAQRTQESTEEIDTMISSLQARTAQAVNLMGKGNEEVKSVANQAENAESSLQQIAHQVGEINDLNNIIATSAEQQRVVADEINQNVVDISDTSTTTTEAVKATVKCGENLLRLSRQLEQLVSQFKV</sequence>
<dbReference type="SMART" id="SM00283">
    <property type="entry name" value="MA"/>
    <property type="match status" value="1"/>
</dbReference>
<keyword evidence="5" id="KW-1133">Transmembrane helix</keyword>
<feature type="domain" description="Methyl-accepting transducer" evidence="6">
    <location>
        <begin position="300"/>
        <end position="536"/>
    </location>
</feature>
<gene>
    <name evidence="8" type="ORF">SG35_005400</name>
</gene>
<evidence type="ECO:0000259" key="7">
    <source>
        <dbReference type="PROSITE" id="PS50885"/>
    </source>
</evidence>
<dbReference type="GO" id="GO:0007165">
    <property type="term" value="P:signal transduction"/>
    <property type="evidence" value="ECO:0007669"/>
    <property type="project" value="UniProtKB-KW"/>
</dbReference>
<dbReference type="InterPro" id="IPR004089">
    <property type="entry name" value="MCPsignal_dom"/>
</dbReference>